<organism evidence="2">
    <name type="scientific">marine metagenome</name>
    <dbReference type="NCBI Taxonomy" id="408172"/>
    <lineage>
        <taxon>unclassified sequences</taxon>
        <taxon>metagenomes</taxon>
        <taxon>ecological metagenomes</taxon>
    </lineage>
</organism>
<proteinExistence type="predicted"/>
<dbReference type="AlphaFoldDB" id="A0A382F261"/>
<feature type="non-terminal residue" evidence="2">
    <location>
        <position position="366"/>
    </location>
</feature>
<dbReference type="InterPro" id="IPR050483">
    <property type="entry name" value="CoA-transferase_III_domain"/>
</dbReference>
<protein>
    <recommendedName>
        <fullName evidence="3">CoA transferase</fullName>
    </recommendedName>
</protein>
<dbReference type="SUPFAM" id="SSF89796">
    <property type="entry name" value="CoA-transferase family III (CaiB/BaiF)"/>
    <property type="match status" value="1"/>
</dbReference>
<dbReference type="InterPro" id="IPR023606">
    <property type="entry name" value="CoA-Trfase_III_dom_1_sf"/>
</dbReference>
<keyword evidence="1" id="KW-0808">Transferase</keyword>
<dbReference type="InterPro" id="IPR003673">
    <property type="entry name" value="CoA-Trfase_fam_III"/>
</dbReference>
<dbReference type="InterPro" id="IPR044855">
    <property type="entry name" value="CoA-Trfase_III_dom3_sf"/>
</dbReference>
<evidence type="ECO:0000313" key="2">
    <source>
        <dbReference type="EMBL" id="SVB56722.1"/>
    </source>
</evidence>
<evidence type="ECO:0000256" key="1">
    <source>
        <dbReference type="ARBA" id="ARBA00022679"/>
    </source>
</evidence>
<dbReference type="Gene3D" id="3.40.50.10540">
    <property type="entry name" value="Crotonobetainyl-coa:carnitine coa-transferase, domain 1"/>
    <property type="match status" value="1"/>
</dbReference>
<dbReference type="EMBL" id="UINC01047440">
    <property type="protein sequence ID" value="SVB56722.1"/>
    <property type="molecule type" value="Genomic_DNA"/>
</dbReference>
<dbReference type="Pfam" id="PF02515">
    <property type="entry name" value="CoA_transf_3"/>
    <property type="match status" value="1"/>
</dbReference>
<gene>
    <name evidence="2" type="ORF">METZ01_LOCUS209576</name>
</gene>
<accession>A0A382F261</accession>
<reference evidence="2" key="1">
    <citation type="submission" date="2018-05" db="EMBL/GenBank/DDBJ databases">
        <authorList>
            <person name="Lanie J.A."/>
            <person name="Ng W.-L."/>
            <person name="Kazmierczak K.M."/>
            <person name="Andrzejewski T.M."/>
            <person name="Davidsen T.M."/>
            <person name="Wayne K.J."/>
            <person name="Tettelin H."/>
            <person name="Glass J.I."/>
            <person name="Rusch D."/>
            <person name="Podicherti R."/>
            <person name="Tsui H.-C.T."/>
            <person name="Winkler M.E."/>
        </authorList>
    </citation>
    <scope>NUCLEOTIDE SEQUENCE</scope>
</reference>
<evidence type="ECO:0008006" key="3">
    <source>
        <dbReference type="Google" id="ProtNLM"/>
    </source>
</evidence>
<dbReference type="GO" id="GO:0008410">
    <property type="term" value="F:CoA-transferase activity"/>
    <property type="evidence" value="ECO:0007669"/>
    <property type="project" value="TreeGrafter"/>
</dbReference>
<dbReference type="Gene3D" id="3.30.1540.10">
    <property type="entry name" value="formyl-coa transferase, domain 3"/>
    <property type="match status" value="1"/>
</dbReference>
<sequence length="366" mass="40759">MSKKHKGILEGLKVIDCSQILAGPFCSMNLADMGAKVIKVEKPNGGDDTRSWGPPFKNNQSIGFMNLNRNKESIVINFKDPEGIQIMKKLVNKADVLIENYRTGTMERLGLGYEDLKKVNKNLIYCSISGFGRTGPYAKRAGFDLVAQGMSGLMSITGHPDTAPAKVGVPIADLNTGMYALSSILAAYVNRLKNNEGQHIEVSLLESAIAYTVWESTGFFETGETPIPLGSSHRISAPYQALKTSDGFLNVAAPNQSNWERLCNAIDRQDLLDNKKYIDNPSRLLHKHELERELEKTLSKKTRSEWIDILDKNGVPSGPIYDMKEVWNDPQVKYRNMRVKLKHEKVGETDNIGVIAKFSEKPSSLR</sequence>
<dbReference type="PANTHER" id="PTHR48207:SF3">
    <property type="entry name" value="SUCCINATE--HYDROXYMETHYLGLUTARATE COA-TRANSFERASE"/>
    <property type="match status" value="1"/>
</dbReference>
<name>A0A382F261_9ZZZZ</name>
<dbReference type="PANTHER" id="PTHR48207">
    <property type="entry name" value="SUCCINATE--HYDROXYMETHYLGLUTARATE COA-TRANSFERASE"/>
    <property type="match status" value="1"/>
</dbReference>